<sequence length="115" mass="12883">MKPFAPLLALALALASLPMHASQASTDPSRLVESCAELVDIYVKRDQLRFAAAQTTALSEAMRAGYCRGVLDEYRRHYQCRRSDWRDQAEIIARHSPAQLEELDVDDLLAKACGY</sequence>
<evidence type="ECO:0008006" key="4">
    <source>
        <dbReference type="Google" id="ProtNLM"/>
    </source>
</evidence>
<proteinExistence type="predicted"/>
<reference evidence="3" key="1">
    <citation type="submission" date="2016-10" db="EMBL/GenBank/DDBJ databases">
        <authorList>
            <person name="Varghese N."/>
            <person name="Submissions S."/>
        </authorList>
    </citation>
    <scope>NUCLEOTIDE SEQUENCE [LARGE SCALE GENOMIC DNA]</scope>
    <source>
        <strain evidence="3">JCM 18195</strain>
    </source>
</reference>
<dbReference type="Proteomes" id="UP000243084">
    <property type="component" value="Unassembled WGS sequence"/>
</dbReference>
<gene>
    <name evidence="2" type="ORF">SAMN05216229_106112</name>
</gene>
<feature type="chain" id="PRO_5017357227" description="UrcA family protein" evidence="1">
    <location>
        <begin position="22"/>
        <end position="115"/>
    </location>
</feature>
<dbReference type="AlphaFoldDB" id="A0A1I5TH24"/>
<evidence type="ECO:0000313" key="3">
    <source>
        <dbReference type="Proteomes" id="UP000243084"/>
    </source>
</evidence>
<protein>
    <recommendedName>
        <fullName evidence="4">UrcA family protein</fullName>
    </recommendedName>
</protein>
<keyword evidence="1" id="KW-0732">Signal</keyword>
<dbReference type="EMBL" id="FOXM01000006">
    <property type="protein sequence ID" value="SFP82325.1"/>
    <property type="molecule type" value="Genomic_DNA"/>
</dbReference>
<evidence type="ECO:0000313" key="2">
    <source>
        <dbReference type="EMBL" id="SFP82325.1"/>
    </source>
</evidence>
<organism evidence="2 3">
    <name type="scientific">Geopseudomonas sagittaria</name>
    <dbReference type="NCBI Taxonomy" id="1135990"/>
    <lineage>
        <taxon>Bacteria</taxon>
        <taxon>Pseudomonadati</taxon>
        <taxon>Pseudomonadota</taxon>
        <taxon>Gammaproteobacteria</taxon>
        <taxon>Pseudomonadales</taxon>
        <taxon>Pseudomonadaceae</taxon>
        <taxon>Geopseudomonas</taxon>
    </lineage>
</organism>
<name>A0A1I5TH24_9GAMM</name>
<accession>A0A1I5TH24</accession>
<dbReference type="RefSeq" id="WP_217648252.1">
    <property type="nucleotide sequence ID" value="NZ_FOXM01000006.1"/>
</dbReference>
<feature type="signal peptide" evidence="1">
    <location>
        <begin position="1"/>
        <end position="21"/>
    </location>
</feature>
<evidence type="ECO:0000256" key="1">
    <source>
        <dbReference type="SAM" id="SignalP"/>
    </source>
</evidence>
<keyword evidence="3" id="KW-1185">Reference proteome</keyword>